<organism evidence="1">
    <name type="scientific">Salmonella diarizonae</name>
    <dbReference type="NCBI Taxonomy" id="59204"/>
    <lineage>
        <taxon>Bacteria</taxon>
        <taxon>Pseudomonadati</taxon>
        <taxon>Pseudomonadota</taxon>
        <taxon>Gammaproteobacteria</taxon>
        <taxon>Enterobacterales</taxon>
        <taxon>Enterobacteriaceae</taxon>
        <taxon>Salmonella</taxon>
    </lineage>
</organism>
<protein>
    <submittedName>
        <fullName evidence="1">Lipopolysaccharide biosynthesis protein</fullName>
    </submittedName>
</protein>
<evidence type="ECO:0000313" key="1">
    <source>
        <dbReference type="EMBL" id="HAB4718450.1"/>
    </source>
</evidence>
<sequence length="27" mass="3144">IRKNFEISFAVLRVRKDADQCSTFSLV</sequence>
<gene>
    <name evidence="1" type="ORF">GBZ37_02975</name>
</gene>
<reference evidence="1" key="2">
    <citation type="submission" date="2019-10" db="EMBL/GenBank/DDBJ databases">
        <authorList>
            <consortium name="NCBI Pathogen Detection Project"/>
        </authorList>
    </citation>
    <scope>NUCLEOTIDE SEQUENCE</scope>
    <source>
        <strain evidence="1">Salmonella enterica</strain>
    </source>
</reference>
<feature type="non-terminal residue" evidence="1">
    <location>
        <position position="1"/>
    </location>
</feature>
<accession>A0A6Y2WCU4</accession>
<dbReference type="AlphaFoldDB" id="A0A6Y2WCU4"/>
<comment type="caution">
    <text evidence="1">The sequence shown here is derived from an EMBL/GenBank/DDBJ whole genome shotgun (WGS) entry which is preliminary data.</text>
</comment>
<proteinExistence type="predicted"/>
<reference evidence="1" key="1">
    <citation type="journal article" date="2018" name="Genome Biol.">
        <title>SKESA: strategic k-mer extension for scrupulous assemblies.</title>
        <authorList>
            <person name="Souvorov A."/>
            <person name="Agarwala R."/>
            <person name="Lipman D.J."/>
        </authorList>
    </citation>
    <scope>NUCLEOTIDE SEQUENCE</scope>
    <source>
        <strain evidence="1">Salmonella enterica</strain>
    </source>
</reference>
<name>A0A6Y2WCU4_SALDZ</name>
<dbReference type="EMBL" id="DAAGVL010000002">
    <property type="protein sequence ID" value="HAB4718450.1"/>
    <property type="molecule type" value="Genomic_DNA"/>
</dbReference>